<feature type="transmembrane region" description="Helical" evidence="6">
    <location>
        <begin position="225"/>
        <end position="250"/>
    </location>
</feature>
<dbReference type="GO" id="GO:0015297">
    <property type="term" value="F:antiporter activity"/>
    <property type="evidence" value="ECO:0007669"/>
    <property type="project" value="InterPro"/>
</dbReference>
<name>A0A137PA63_CONC2</name>
<proteinExistence type="inferred from homology"/>
<dbReference type="EMBL" id="KQ964464">
    <property type="protein sequence ID" value="KXN71898.1"/>
    <property type="molecule type" value="Genomic_DNA"/>
</dbReference>
<dbReference type="OrthoDB" id="2126698at2759"/>
<dbReference type="GO" id="GO:0042910">
    <property type="term" value="F:xenobiotic transmembrane transporter activity"/>
    <property type="evidence" value="ECO:0007669"/>
    <property type="project" value="InterPro"/>
</dbReference>
<evidence type="ECO:0000256" key="5">
    <source>
        <dbReference type="ARBA" id="ARBA00023136"/>
    </source>
</evidence>
<dbReference type="PANTHER" id="PTHR11206">
    <property type="entry name" value="MULTIDRUG RESISTANCE PROTEIN"/>
    <property type="match status" value="1"/>
</dbReference>
<dbReference type="Pfam" id="PF01554">
    <property type="entry name" value="MatE"/>
    <property type="match status" value="2"/>
</dbReference>
<keyword evidence="5 6" id="KW-0472">Membrane</keyword>
<comment type="subcellular location">
    <subcellularLocation>
        <location evidence="1">Membrane</location>
        <topology evidence="1">Multi-pass membrane protein</topology>
    </subcellularLocation>
</comment>
<feature type="transmembrane region" description="Helical" evidence="6">
    <location>
        <begin position="425"/>
        <end position="445"/>
    </location>
</feature>
<accession>A0A137PA63</accession>
<dbReference type="InterPro" id="IPR045069">
    <property type="entry name" value="MATE_euk"/>
</dbReference>
<keyword evidence="3 6" id="KW-0812">Transmembrane</keyword>
<feature type="transmembrane region" description="Helical" evidence="6">
    <location>
        <begin position="388"/>
        <end position="413"/>
    </location>
</feature>
<dbReference type="STRING" id="796925.A0A137PA63"/>
<evidence type="ECO:0000256" key="4">
    <source>
        <dbReference type="ARBA" id="ARBA00022989"/>
    </source>
</evidence>
<protein>
    <submittedName>
        <fullName evidence="7">MATE efflux family protein</fullName>
    </submittedName>
</protein>
<feature type="transmembrane region" description="Helical" evidence="6">
    <location>
        <begin position="346"/>
        <end position="368"/>
    </location>
</feature>
<feature type="transmembrane region" description="Helical" evidence="6">
    <location>
        <begin position="318"/>
        <end position="339"/>
    </location>
</feature>
<dbReference type="Proteomes" id="UP000070444">
    <property type="component" value="Unassembled WGS sequence"/>
</dbReference>
<keyword evidence="8" id="KW-1185">Reference proteome</keyword>
<evidence type="ECO:0000256" key="6">
    <source>
        <dbReference type="SAM" id="Phobius"/>
    </source>
</evidence>
<feature type="transmembrane region" description="Helical" evidence="6">
    <location>
        <begin position="162"/>
        <end position="181"/>
    </location>
</feature>
<evidence type="ECO:0000256" key="3">
    <source>
        <dbReference type="ARBA" id="ARBA00022692"/>
    </source>
</evidence>
<feature type="transmembrane region" description="Helical" evidence="6">
    <location>
        <begin position="202"/>
        <end position="219"/>
    </location>
</feature>
<dbReference type="OMA" id="KTMWVVA"/>
<organism evidence="7 8">
    <name type="scientific">Conidiobolus coronatus (strain ATCC 28846 / CBS 209.66 / NRRL 28638)</name>
    <name type="common">Delacroixia coronata</name>
    <dbReference type="NCBI Taxonomy" id="796925"/>
    <lineage>
        <taxon>Eukaryota</taxon>
        <taxon>Fungi</taxon>
        <taxon>Fungi incertae sedis</taxon>
        <taxon>Zoopagomycota</taxon>
        <taxon>Entomophthoromycotina</taxon>
        <taxon>Entomophthoromycetes</taxon>
        <taxon>Entomophthorales</taxon>
        <taxon>Ancylistaceae</taxon>
        <taxon>Conidiobolus</taxon>
    </lineage>
</organism>
<dbReference type="InterPro" id="IPR002528">
    <property type="entry name" value="MATE_fam"/>
</dbReference>
<dbReference type="CDD" id="cd13132">
    <property type="entry name" value="MATE_eukaryotic"/>
    <property type="match status" value="1"/>
</dbReference>
<evidence type="ECO:0000313" key="7">
    <source>
        <dbReference type="EMBL" id="KXN71898.1"/>
    </source>
</evidence>
<dbReference type="GO" id="GO:0016020">
    <property type="term" value="C:membrane"/>
    <property type="evidence" value="ECO:0007669"/>
    <property type="project" value="UniProtKB-SubCell"/>
</dbReference>
<feature type="transmembrane region" description="Helical" evidence="6">
    <location>
        <begin position="288"/>
        <end position="312"/>
    </location>
</feature>
<dbReference type="AlphaFoldDB" id="A0A137PA63"/>
<sequence length="491" mass="54421">MSSNNSISEGLGPSETTPLVNSSIEANNEDIYDLRSLSLVDYARQCSTIYRSSIPVFLGNIVEKTIAYSSFYFIGQYFTKYEIAAISLSSVFATITGWSLPLSMNNVLNTLCSQAFTGSNDIHMVGVYLQRGILITVSMVFPISLIWWNSETVFLLMKVDPHLAQVCATYLKVLLLGYIPYIVYDGLKRFMISQGITEAQSIINLIALPFHILFNYYLISNPSTSIGFIGAPLATVLSYWVMMMLGILYITFINGHQAWGGWSKRSLQAWGPFIKMGLSSIVMTCGEWWAMQIIALCASYLGVLPLACYTILISINDLFWNFSYGISIISGNLVGNLIGESKVNQAIFAIRCSFITSLLCSVQNIILIATFRKPLSTMFSSDIEIVEIVYSLLPLAIIYQIFDGLTVLGSGILRGQGRHSTGAKINTISYYLISLPLSILLAFYFQLGLIGLYSSLIITLVATSSSLIYCLITSNWQDLILTCKIRLSNEN</sequence>
<gene>
    <name evidence="7" type="ORF">CONCODRAFT_16560</name>
</gene>
<evidence type="ECO:0000313" key="8">
    <source>
        <dbReference type="Proteomes" id="UP000070444"/>
    </source>
</evidence>
<keyword evidence="4 6" id="KW-1133">Transmembrane helix</keyword>
<dbReference type="NCBIfam" id="TIGR00797">
    <property type="entry name" value="matE"/>
    <property type="match status" value="1"/>
</dbReference>
<feature type="transmembrane region" description="Helical" evidence="6">
    <location>
        <begin position="132"/>
        <end position="150"/>
    </location>
</feature>
<dbReference type="GO" id="GO:1990961">
    <property type="term" value="P:xenobiotic detoxification by transmembrane export across the plasma membrane"/>
    <property type="evidence" value="ECO:0007669"/>
    <property type="project" value="InterPro"/>
</dbReference>
<comment type="similarity">
    <text evidence="2">Belongs to the multi antimicrobial extrusion (MATE) (TC 2.A.66.1) family.</text>
</comment>
<reference evidence="7 8" key="1">
    <citation type="journal article" date="2015" name="Genome Biol. Evol.">
        <title>Phylogenomic analyses indicate that early fungi evolved digesting cell walls of algal ancestors of land plants.</title>
        <authorList>
            <person name="Chang Y."/>
            <person name="Wang S."/>
            <person name="Sekimoto S."/>
            <person name="Aerts A.L."/>
            <person name="Choi C."/>
            <person name="Clum A."/>
            <person name="LaButti K.M."/>
            <person name="Lindquist E.A."/>
            <person name="Yee Ngan C."/>
            <person name="Ohm R.A."/>
            <person name="Salamov A.A."/>
            <person name="Grigoriev I.V."/>
            <person name="Spatafora J.W."/>
            <person name="Berbee M.L."/>
        </authorList>
    </citation>
    <scope>NUCLEOTIDE SEQUENCE [LARGE SCALE GENOMIC DNA]</scope>
    <source>
        <strain evidence="7 8">NRRL 28638</strain>
    </source>
</reference>
<evidence type="ECO:0000256" key="1">
    <source>
        <dbReference type="ARBA" id="ARBA00004141"/>
    </source>
</evidence>
<evidence type="ECO:0000256" key="2">
    <source>
        <dbReference type="ARBA" id="ARBA00010199"/>
    </source>
</evidence>
<feature type="transmembrane region" description="Helical" evidence="6">
    <location>
        <begin position="451"/>
        <end position="472"/>
    </location>
</feature>